<evidence type="ECO:0000256" key="6">
    <source>
        <dbReference type="ARBA" id="ARBA00022692"/>
    </source>
</evidence>
<dbReference type="SMART" id="SM00388">
    <property type="entry name" value="HisKA"/>
    <property type="match status" value="1"/>
</dbReference>
<accession>F5XFR0</accession>
<keyword evidence="10 11" id="KW-0472">Membrane</keyword>
<reference evidence="14 15" key="1">
    <citation type="submission" date="2011-05" db="EMBL/GenBank/DDBJ databases">
        <title>Whole genome sequence of Microlunatus phosphovorus NM-1.</title>
        <authorList>
            <person name="Hosoyama A."/>
            <person name="Sasaki K."/>
            <person name="Harada T."/>
            <person name="Igarashi R."/>
            <person name="Kawakoshi A."/>
            <person name="Sasagawa M."/>
            <person name="Fukada J."/>
            <person name="Nakamura S."/>
            <person name="Katano Y."/>
            <person name="Hanada S."/>
            <person name="Kamagata Y."/>
            <person name="Nakamura N."/>
            <person name="Yamazaki S."/>
            <person name="Fujita N."/>
        </authorList>
    </citation>
    <scope>NUCLEOTIDE SEQUENCE [LARGE SCALE GENOMIC DNA]</scope>
    <source>
        <strain evidence="15">ATCC 700054 / DSM 10555 / JCM 9379 / NBRC 101784 / NCIMB 13414 / VKM Ac-1990 / NM-1</strain>
    </source>
</reference>
<dbReference type="SUPFAM" id="SSF47384">
    <property type="entry name" value="Homodimeric domain of signal transducing histidine kinase"/>
    <property type="match status" value="1"/>
</dbReference>
<evidence type="ECO:0000256" key="5">
    <source>
        <dbReference type="ARBA" id="ARBA00022679"/>
    </source>
</evidence>
<dbReference type="eggNOG" id="COG5000">
    <property type="taxonomic scope" value="Bacteria"/>
</dbReference>
<keyword evidence="6 11" id="KW-0812">Transmembrane</keyword>
<organism evidence="14 15">
    <name type="scientific">Microlunatus phosphovorus (strain ATCC 700054 / DSM 10555 / JCM 9379 / NBRC 101784 / NCIMB 13414 / VKM Ac-1990 / NM-1)</name>
    <dbReference type="NCBI Taxonomy" id="1032480"/>
    <lineage>
        <taxon>Bacteria</taxon>
        <taxon>Bacillati</taxon>
        <taxon>Actinomycetota</taxon>
        <taxon>Actinomycetes</taxon>
        <taxon>Propionibacteriales</taxon>
        <taxon>Propionibacteriaceae</taxon>
        <taxon>Microlunatus</taxon>
    </lineage>
</organism>
<dbReference type="InterPro" id="IPR036097">
    <property type="entry name" value="HisK_dim/P_sf"/>
</dbReference>
<dbReference type="eggNOG" id="COG5002">
    <property type="taxonomic scope" value="Bacteria"/>
</dbReference>
<dbReference type="PANTHER" id="PTHR45436">
    <property type="entry name" value="SENSOR HISTIDINE KINASE YKOH"/>
    <property type="match status" value="1"/>
</dbReference>
<dbReference type="GO" id="GO:0000155">
    <property type="term" value="F:phosphorelay sensor kinase activity"/>
    <property type="evidence" value="ECO:0007669"/>
    <property type="project" value="InterPro"/>
</dbReference>
<dbReference type="Gene3D" id="3.30.565.10">
    <property type="entry name" value="Histidine kinase-like ATPase, C-terminal domain"/>
    <property type="match status" value="1"/>
</dbReference>
<evidence type="ECO:0000256" key="4">
    <source>
        <dbReference type="ARBA" id="ARBA00022553"/>
    </source>
</evidence>
<evidence type="ECO:0000256" key="7">
    <source>
        <dbReference type="ARBA" id="ARBA00022777"/>
    </source>
</evidence>
<dbReference type="InterPro" id="IPR003660">
    <property type="entry name" value="HAMP_dom"/>
</dbReference>
<dbReference type="CDD" id="cd00075">
    <property type="entry name" value="HATPase"/>
    <property type="match status" value="1"/>
</dbReference>
<dbReference type="SUPFAM" id="SSF158472">
    <property type="entry name" value="HAMP domain-like"/>
    <property type="match status" value="1"/>
</dbReference>
<proteinExistence type="predicted"/>
<dbReference type="STRING" id="1032480.MLP_24530"/>
<dbReference type="EMBL" id="AP012204">
    <property type="protein sequence ID" value="BAK35467.1"/>
    <property type="molecule type" value="Genomic_DNA"/>
</dbReference>
<feature type="transmembrane region" description="Helical" evidence="11">
    <location>
        <begin position="26"/>
        <end position="49"/>
    </location>
</feature>
<evidence type="ECO:0000256" key="3">
    <source>
        <dbReference type="ARBA" id="ARBA00012438"/>
    </source>
</evidence>
<comment type="subcellular location">
    <subcellularLocation>
        <location evidence="2">Cell membrane</location>
    </subcellularLocation>
</comment>
<dbReference type="InterPro" id="IPR003661">
    <property type="entry name" value="HisK_dim/P_dom"/>
</dbReference>
<evidence type="ECO:0000259" key="13">
    <source>
        <dbReference type="PROSITE" id="PS50885"/>
    </source>
</evidence>
<keyword evidence="8 11" id="KW-1133">Transmembrane helix</keyword>
<feature type="transmembrane region" description="Helical" evidence="11">
    <location>
        <begin position="183"/>
        <end position="204"/>
    </location>
</feature>
<evidence type="ECO:0000313" key="14">
    <source>
        <dbReference type="EMBL" id="BAK35467.1"/>
    </source>
</evidence>
<evidence type="ECO:0000259" key="12">
    <source>
        <dbReference type="PROSITE" id="PS50109"/>
    </source>
</evidence>
<feature type="domain" description="Histidine kinase" evidence="12">
    <location>
        <begin position="273"/>
        <end position="494"/>
    </location>
</feature>
<dbReference type="InterPro" id="IPR036890">
    <property type="entry name" value="HATPase_C_sf"/>
</dbReference>
<dbReference type="AlphaFoldDB" id="F5XFR0"/>
<dbReference type="RefSeq" id="WP_013863337.1">
    <property type="nucleotide sequence ID" value="NC_015635.1"/>
</dbReference>
<keyword evidence="5" id="KW-0808">Transferase</keyword>
<keyword evidence="9" id="KW-0902">Two-component regulatory system</keyword>
<dbReference type="Gene3D" id="1.10.287.130">
    <property type="match status" value="1"/>
</dbReference>
<dbReference type="InterPro" id="IPR003594">
    <property type="entry name" value="HATPase_dom"/>
</dbReference>
<dbReference type="EC" id="2.7.13.3" evidence="3"/>
<dbReference type="HOGENOM" id="CLU_000445_89_6_11"/>
<keyword evidence="15" id="KW-1185">Reference proteome</keyword>
<dbReference type="Pfam" id="PF02518">
    <property type="entry name" value="HATPase_c"/>
    <property type="match status" value="1"/>
</dbReference>
<name>F5XFR0_MICPN</name>
<dbReference type="Pfam" id="PF00512">
    <property type="entry name" value="HisKA"/>
    <property type="match status" value="1"/>
</dbReference>
<keyword evidence="4" id="KW-0597">Phosphoprotein</keyword>
<dbReference type="CDD" id="cd06225">
    <property type="entry name" value="HAMP"/>
    <property type="match status" value="1"/>
</dbReference>
<gene>
    <name evidence="14" type="ordered locus">MLP_24530</name>
</gene>
<dbReference type="GO" id="GO:0005886">
    <property type="term" value="C:plasma membrane"/>
    <property type="evidence" value="ECO:0007669"/>
    <property type="project" value="UniProtKB-SubCell"/>
</dbReference>
<dbReference type="PANTHER" id="PTHR45436:SF5">
    <property type="entry name" value="SENSOR HISTIDINE KINASE TRCS"/>
    <property type="match status" value="1"/>
</dbReference>
<evidence type="ECO:0000256" key="1">
    <source>
        <dbReference type="ARBA" id="ARBA00000085"/>
    </source>
</evidence>
<evidence type="ECO:0000256" key="10">
    <source>
        <dbReference type="ARBA" id="ARBA00023136"/>
    </source>
</evidence>
<dbReference type="SMART" id="SM00304">
    <property type="entry name" value="HAMP"/>
    <property type="match status" value="1"/>
</dbReference>
<dbReference type="OrthoDB" id="9786919at2"/>
<dbReference type="KEGG" id="mph:MLP_24530"/>
<dbReference type="PRINTS" id="PR00344">
    <property type="entry name" value="BCTRLSENSOR"/>
</dbReference>
<evidence type="ECO:0000256" key="9">
    <source>
        <dbReference type="ARBA" id="ARBA00023012"/>
    </source>
</evidence>
<dbReference type="InterPro" id="IPR004358">
    <property type="entry name" value="Sig_transdc_His_kin-like_C"/>
</dbReference>
<keyword evidence="7 14" id="KW-0418">Kinase</keyword>
<evidence type="ECO:0000256" key="11">
    <source>
        <dbReference type="SAM" id="Phobius"/>
    </source>
</evidence>
<evidence type="ECO:0000256" key="2">
    <source>
        <dbReference type="ARBA" id="ARBA00004236"/>
    </source>
</evidence>
<evidence type="ECO:0000313" key="15">
    <source>
        <dbReference type="Proteomes" id="UP000007947"/>
    </source>
</evidence>
<evidence type="ECO:0000256" key="8">
    <source>
        <dbReference type="ARBA" id="ARBA00022989"/>
    </source>
</evidence>
<dbReference type="InterPro" id="IPR005467">
    <property type="entry name" value="His_kinase_dom"/>
</dbReference>
<dbReference type="SMART" id="SM00387">
    <property type="entry name" value="HATPase_c"/>
    <property type="match status" value="1"/>
</dbReference>
<dbReference type="Proteomes" id="UP000007947">
    <property type="component" value="Chromosome"/>
</dbReference>
<dbReference type="Pfam" id="PF00672">
    <property type="entry name" value="HAMP"/>
    <property type="match status" value="1"/>
</dbReference>
<dbReference type="CDD" id="cd00082">
    <property type="entry name" value="HisKA"/>
    <property type="match status" value="1"/>
</dbReference>
<dbReference type="InterPro" id="IPR050428">
    <property type="entry name" value="TCS_sensor_his_kinase"/>
</dbReference>
<comment type="catalytic activity">
    <reaction evidence="1">
        <text>ATP + protein L-histidine = ADP + protein N-phospho-L-histidine.</text>
        <dbReference type="EC" id="2.7.13.3"/>
    </reaction>
</comment>
<protein>
    <recommendedName>
        <fullName evidence="3">histidine kinase</fullName>
        <ecNumber evidence="3">2.7.13.3</ecNumber>
    </recommendedName>
</protein>
<dbReference type="Gene3D" id="6.10.340.10">
    <property type="match status" value="1"/>
</dbReference>
<dbReference type="FunFam" id="1.10.287.130:FF:000001">
    <property type="entry name" value="Two-component sensor histidine kinase"/>
    <property type="match status" value="1"/>
</dbReference>
<dbReference type="PROSITE" id="PS50885">
    <property type="entry name" value="HAMP"/>
    <property type="match status" value="1"/>
</dbReference>
<sequence length="495" mass="53004">MTQTERPSAARWPVSRLRRLSLRGRLVIGVVGLLTLGLILANVAAVMLISNYQQQRIDAQLEGPLPGADTDRLGLTSEQLCQVIDRADGGRQQLPTSYAFAVTDATGAVLCELPRQATAPGRPDLSRATEDLAAAASSQQPITVPDTEHGAPWRVRVAATEDGYGVIAISLADAFDTLRRLQLITLVVSAVIVLLGGLGSWFMVRLALRPLTAIERTARAIAAGDLSQRVAQPPADTEIGRLTGSLNTMLTQIEQGFDDKIATEARLRRFIADASHELRTPLASIRGHAEMYRQGVASSPEEVAVIMDRIESESIRMSDLVNDLLLLARLDTAPGLDHRPVDLLTVAADTVLDARARDSQRTVTLARGEGDGWLDEPPVVLGDESRIRQVLGNVVANVLRHTPAGTPYEVTIGVRSDAVVAEIVDHGRGLEPETAARVFERFYRSDYGRARSQGGAGLGLSIAAGLMGAHHGTIDHSDTPGGGCTFTLTFPRVSG</sequence>
<feature type="domain" description="HAMP" evidence="13">
    <location>
        <begin position="205"/>
        <end position="258"/>
    </location>
</feature>
<dbReference type="PROSITE" id="PS50109">
    <property type="entry name" value="HIS_KIN"/>
    <property type="match status" value="1"/>
</dbReference>
<dbReference type="SUPFAM" id="SSF55874">
    <property type="entry name" value="ATPase domain of HSP90 chaperone/DNA topoisomerase II/histidine kinase"/>
    <property type="match status" value="1"/>
</dbReference>